<dbReference type="PANTHER" id="PTHR43424">
    <property type="entry name" value="LOCUS PUTATIVE PROTEIN 1-RELATED"/>
    <property type="match status" value="1"/>
</dbReference>
<dbReference type="EMBL" id="PXYW01000021">
    <property type="protein sequence ID" value="PSR33394.1"/>
    <property type="molecule type" value="Genomic_DNA"/>
</dbReference>
<feature type="transmembrane region" description="Helical" evidence="5">
    <location>
        <begin position="48"/>
        <end position="71"/>
    </location>
</feature>
<feature type="transmembrane region" description="Helical" evidence="5">
    <location>
        <begin position="293"/>
        <end position="311"/>
    </location>
</feature>
<evidence type="ECO:0000256" key="4">
    <source>
        <dbReference type="ARBA" id="ARBA00023136"/>
    </source>
</evidence>
<evidence type="ECO:0000256" key="2">
    <source>
        <dbReference type="ARBA" id="ARBA00022692"/>
    </source>
</evidence>
<proteinExistence type="predicted"/>
<dbReference type="PANTHER" id="PTHR43424:SF1">
    <property type="entry name" value="LOCUS PUTATIVE PROTEIN 1-RELATED"/>
    <property type="match status" value="1"/>
</dbReference>
<keyword evidence="2 5" id="KW-0812">Transmembrane</keyword>
<feature type="transmembrane region" description="Helical" evidence="5">
    <location>
        <begin position="149"/>
        <end position="167"/>
    </location>
</feature>
<dbReference type="AlphaFoldDB" id="A0A2T2XFV8"/>
<dbReference type="GO" id="GO:0016020">
    <property type="term" value="C:membrane"/>
    <property type="evidence" value="ECO:0007669"/>
    <property type="project" value="UniProtKB-SubCell"/>
</dbReference>
<feature type="transmembrane region" description="Helical" evidence="5">
    <location>
        <begin position="420"/>
        <end position="438"/>
    </location>
</feature>
<keyword evidence="3 5" id="KW-1133">Transmembrane helix</keyword>
<feature type="transmembrane region" description="Helical" evidence="5">
    <location>
        <begin position="92"/>
        <end position="113"/>
    </location>
</feature>
<sequence>MTTSQGAVERKVARNISAMTLGRIGQSVMGIFATAYMVRVLGPHSFGMLSFAMAIVSYFSLISSLGIPTLASRTLSRNLDNASEIASQMITLLFAMGFCSFLLLLCSIPLLRLTSLQSVVLVISGLQLILGPGAITWAFASLQKMSTPAIVALVGTGVRVGIVFLLVHNADDVVWATWATVSGALVTSIGQIWFLHRMCPLRWQFSWISARKILWTSAPMALSLMMTKIYGNSDSVILGYMKGAVSVGYYNAAYRLIWFLTSITELYIQTVFPVSSRLYKSHRELLVPFIQHNLEIASAVAMPIVMGGWIIAPRIIHLIYGNNYIEAVEPFRILLLVWGLVVITQHYGNTLIACNGEKLFSKGVTYGAVFNVLANIVVIPRYGITGAASATFATEILVFLYMVWAVHTKLGWYGPGWHRAVFVVVNTAILGVFVNGLAPYVDLPILVLGSVTVYINLTLITKVVSWNQLKLLFTRR</sequence>
<feature type="transmembrane region" description="Helical" evidence="5">
    <location>
        <begin position="364"/>
        <end position="384"/>
    </location>
</feature>
<comment type="subcellular location">
    <subcellularLocation>
        <location evidence="1">Membrane</location>
        <topology evidence="1">Multi-pass membrane protein</topology>
    </subcellularLocation>
</comment>
<dbReference type="Proteomes" id="UP000242972">
    <property type="component" value="Unassembled WGS sequence"/>
</dbReference>
<feature type="transmembrane region" description="Helical" evidence="5">
    <location>
        <begin position="119"/>
        <end position="142"/>
    </location>
</feature>
<evidence type="ECO:0000313" key="7">
    <source>
        <dbReference type="Proteomes" id="UP000242972"/>
    </source>
</evidence>
<feature type="transmembrane region" description="Helical" evidence="5">
    <location>
        <begin position="173"/>
        <end position="193"/>
    </location>
</feature>
<accession>A0A2T2XFV8</accession>
<evidence type="ECO:0000313" key="6">
    <source>
        <dbReference type="EMBL" id="PSR33394.1"/>
    </source>
</evidence>
<feature type="transmembrane region" description="Helical" evidence="5">
    <location>
        <begin position="390"/>
        <end position="408"/>
    </location>
</feature>
<feature type="transmembrane region" description="Helical" evidence="5">
    <location>
        <begin position="444"/>
        <end position="466"/>
    </location>
</feature>
<dbReference type="CDD" id="cd13128">
    <property type="entry name" value="MATE_Wzx_like"/>
    <property type="match status" value="1"/>
</dbReference>
<evidence type="ECO:0000256" key="5">
    <source>
        <dbReference type="SAM" id="Phobius"/>
    </source>
</evidence>
<keyword evidence="4 5" id="KW-0472">Membrane</keyword>
<dbReference type="InterPro" id="IPR052556">
    <property type="entry name" value="PolySynth_Transporter"/>
</dbReference>
<evidence type="ECO:0000256" key="3">
    <source>
        <dbReference type="ARBA" id="ARBA00022989"/>
    </source>
</evidence>
<protein>
    <submittedName>
        <fullName evidence="6">Uncharacterized protein</fullName>
    </submittedName>
</protein>
<gene>
    <name evidence="6" type="ORF">C7B46_10075</name>
</gene>
<evidence type="ECO:0000256" key="1">
    <source>
        <dbReference type="ARBA" id="ARBA00004141"/>
    </source>
</evidence>
<feature type="transmembrane region" description="Helical" evidence="5">
    <location>
        <begin position="331"/>
        <end position="352"/>
    </location>
</feature>
<dbReference type="Pfam" id="PF01943">
    <property type="entry name" value="Polysacc_synt"/>
    <property type="match status" value="1"/>
</dbReference>
<name>A0A2T2XFV8_9FIRM</name>
<feature type="transmembrane region" description="Helical" evidence="5">
    <location>
        <begin position="252"/>
        <end position="272"/>
    </location>
</feature>
<dbReference type="InterPro" id="IPR002797">
    <property type="entry name" value="Polysacc_synth"/>
</dbReference>
<comment type="caution">
    <text evidence="6">The sequence shown here is derived from an EMBL/GenBank/DDBJ whole genome shotgun (WGS) entry which is preliminary data.</text>
</comment>
<reference evidence="6 7" key="1">
    <citation type="journal article" date="2014" name="BMC Genomics">
        <title>Comparison of environmental and isolate Sulfobacillus genomes reveals diverse carbon, sulfur, nitrogen, and hydrogen metabolisms.</title>
        <authorList>
            <person name="Justice N.B."/>
            <person name="Norman A."/>
            <person name="Brown C.T."/>
            <person name="Singh A."/>
            <person name="Thomas B.C."/>
            <person name="Banfield J.F."/>
        </authorList>
    </citation>
    <scope>NUCLEOTIDE SEQUENCE [LARGE SCALE GENOMIC DNA]</scope>
    <source>
        <strain evidence="6">AMDSBA4</strain>
    </source>
</reference>
<organism evidence="6 7">
    <name type="scientific">Sulfobacillus benefaciens</name>
    <dbReference type="NCBI Taxonomy" id="453960"/>
    <lineage>
        <taxon>Bacteria</taxon>
        <taxon>Bacillati</taxon>
        <taxon>Bacillota</taxon>
        <taxon>Clostridia</taxon>
        <taxon>Eubacteriales</taxon>
        <taxon>Clostridiales Family XVII. Incertae Sedis</taxon>
        <taxon>Sulfobacillus</taxon>
    </lineage>
</organism>